<dbReference type="PANTHER" id="PTHR43591:SF110">
    <property type="entry name" value="RHODANESE DOMAIN-CONTAINING PROTEIN"/>
    <property type="match status" value="1"/>
</dbReference>
<dbReference type="CDD" id="cd02440">
    <property type="entry name" value="AdoMet_MTases"/>
    <property type="match status" value="1"/>
</dbReference>
<evidence type="ECO:0000313" key="3">
    <source>
        <dbReference type="Proteomes" id="UP000034235"/>
    </source>
</evidence>
<reference evidence="2 3" key="1">
    <citation type="journal article" date="2015" name="Nature">
        <title>rRNA introns, odd ribosomes, and small enigmatic genomes across a large radiation of phyla.</title>
        <authorList>
            <person name="Brown C.T."/>
            <person name="Hug L.A."/>
            <person name="Thomas B.C."/>
            <person name="Sharon I."/>
            <person name="Castelle C.J."/>
            <person name="Singh A."/>
            <person name="Wilkins M.J."/>
            <person name="Williams K.H."/>
            <person name="Banfield J.F."/>
        </authorList>
    </citation>
    <scope>NUCLEOTIDE SEQUENCE [LARGE SCALE GENOMIC DNA]</scope>
</reference>
<feature type="domain" description="Methyltransferase type 11" evidence="1">
    <location>
        <begin position="52"/>
        <end position="153"/>
    </location>
</feature>
<gene>
    <name evidence="2" type="ORF">US86_C0001G0233</name>
</gene>
<dbReference type="GO" id="GO:0032259">
    <property type="term" value="P:methylation"/>
    <property type="evidence" value="ECO:0007669"/>
    <property type="project" value="UniProtKB-KW"/>
</dbReference>
<dbReference type="EMBL" id="LBUP01000001">
    <property type="protein sequence ID" value="KKQ67306.1"/>
    <property type="molecule type" value="Genomic_DNA"/>
</dbReference>
<dbReference type="GO" id="GO:0008757">
    <property type="term" value="F:S-adenosylmethionine-dependent methyltransferase activity"/>
    <property type="evidence" value="ECO:0007669"/>
    <property type="project" value="InterPro"/>
</dbReference>
<dbReference type="AlphaFoldDB" id="A0A0G0MQW0"/>
<dbReference type="Proteomes" id="UP000034235">
    <property type="component" value="Unassembled WGS sequence"/>
</dbReference>
<organism evidence="2 3">
    <name type="scientific">Candidatus Daviesbacteria bacterium GW2011_GWA2_38_24</name>
    <dbReference type="NCBI Taxonomy" id="1618422"/>
    <lineage>
        <taxon>Bacteria</taxon>
        <taxon>Candidatus Daviesiibacteriota</taxon>
    </lineage>
</organism>
<sequence length="325" mass="37483">MNKSTSGFASNIKTKAILKKYISAMDKHTEKRAKFFLKRLPRPLKNISRTIVDIGCCSGSITEIIAKTLKKDTVIGVDVSDVFLNEAKKQPRQFQVIKADVLNLPFLNESIDVFILSSVLHEIYSYNGFTFKSCKEALSELHRCLRKGGRVIIHDPAKPSNHDEKLHIYLDQTNGLNPNSIQRLCTLPPNKLSTFSLFKKFVLEYKPLSIDKRKSLLQTLQQNSSYLAEAWIITEFIRKRKYIDSPKHWRGEMQEQNAAFTVEDIKSIARKSGFLPQKIHAVYNFESNFYARIKREDKIKITDKSGNRILQKSRFPSHLYVVLEK</sequence>
<evidence type="ECO:0000313" key="2">
    <source>
        <dbReference type="EMBL" id="KKQ67306.1"/>
    </source>
</evidence>
<comment type="caution">
    <text evidence="2">The sequence shown here is derived from an EMBL/GenBank/DDBJ whole genome shotgun (WGS) entry which is preliminary data.</text>
</comment>
<dbReference type="PANTHER" id="PTHR43591">
    <property type="entry name" value="METHYLTRANSFERASE"/>
    <property type="match status" value="1"/>
</dbReference>
<proteinExistence type="predicted"/>
<accession>A0A0G0MQW0</accession>
<protein>
    <submittedName>
        <fullName evidence="2">UbiE/COQ5 family methyltransferase</fullName>
    </submittedName>
</protein>
<dbReference type="InterPro" id="IPR013216">
    <property type="entry name" value="Methyltransf_11"/>
</dbReference>
<name>A0A0G0MQW0_9BACT</name>
<dbReference type="SUPFAM" id="SSF53335">
    <property type="entry name" value="S-adenosyl-L-methionine-dependent methyltransferases"/>
    <property type="match status" value="1"/>
</dbReference>
<keyword evidence="2" id="KW-0489">Methyltransferase</keyword>
<dbReference type="Gene3D" id="3.40.50.150">
    <property type="entry name" value="Vaccinia Virus protein VP39"/>
    <property type="match status" value="1"/>
</dbReference>
<dbReference type="Pfam" id="PF08241">
    <property type="entry name" value="Methyltransf_11"/>
    <property type="match status" value="1"/>
</dbReference>
<evidence type="ECO:0000259" key="1">
    <source>
        <dbReference type="Pfam" id="PF08241"/>
    </source>
</evidence>
<dbReference type="InterPro" id="IPR029063">
    <property type="entry name" value="SAM-dependent_MTases_sf"/>
</dbReference>
<keyword evidence="2" id="KW-0808">Transferase</keyword>